<name>A0AAV8XE10_9CUCU</name>
<dbReference type="Proteomes" id="UP001162162">
    <property type="component" value="Unassembled WGS sequence"/>
</dbReference>
<sequence>MLHANIALLIIYACICYPCIRTPLTDPAKAPKLVYARQYAGPGRERWIIKCSVPCVNANFPKPTVPELVVSKLLESDLVEVMMEKTLEQRYAVKFCVNLNKTPKDT</sequence>
<dbReference type="EMBL" id="JAPWTK010000720">
    <property type="protein sequence ID" value="KAJ8936714.1"/>
    <property type="molecule type" value="Genomic_DNA"/>
</dbReference>
<comment type="caution">
    <text evidence="2">The sequence shown here is derived from an EMBL/GenBank/DDBJ whole genome shotgun (WGS) entry which is preliminary data.</text>
</comment>
<evidence type="ECO:0000313" key="3">
    <source>
        <dbReference type="Proteomes" id="UP001162162"/>
    </source>
</evidence>
<evidence type="ECO:0000256" key="1">
    <source>
        <dbReference type="SAM" id="SignalP"/>
    </source>
</evidence>
<feature type="signal peptide" evidence="1">
    <location>
        <begin position="1"/>
        <end position="16"/>
    </location>
</feature>
<protein>
    <submittedName>
        <fullName evidence="2">Uncharacterized protein</fullName>
    </submittedName>
</protein>
<organism evidence="2 3">
    <name type="scientific">Aromia moschata</name>
    <dbReference type="NCBI Taxonomy" id="1265417"/>
    <lineage>
        <taxon>Eukaryota</taxon>
        <taxon>Metazoa</taxon>
        <taxon>Ecdysozoa</taxon>
        <taxon>Arthropoda</taxon>
        <taxon>Hexapoda</taxon>
        <taxon>Insecta</taxon>
        <taxon>Pterygota</taxon>
        <taxon>Neoptera</taxon>
        <taxon>Endopterygota</taxon>
        <taxon>Coleoptera</taxon>
        <taxon>Polyphaga</taxon>
        <taxon>Cucujiformia</taxon>
        <taxon>Chrysomeloidea</taxon>
        <taxon>Cerambycidae</taxon>
        <taxon>Cerambycinae</taxon>
        <taxon>Callichromatini</taxon>
        <taxon>Aromia</taxon>
    </lineage>
</organism>
<feature type="chain" id="PRO_5043429185" evidence="1">
    <location>
        <begin position="17"/>
        <end position="106"/>
    </location>
</feature>
<reference evidence="2" key="1">
    <citation type="journal article" date="2023" name="Insect Mol. Biol.">
        <title>Genome sequencing provides insights into the evolution of gene families encoding plant cell wall-degrading enzymes in longhorned beetles.</title>
        <authorList>
            <person name="Shin N.R."/>
            <person name="Okamura Y."/>
            <person name="Kirsch R."/>
            <person name="Pauchet Y."/>
        </authorList>
    </citation>
    <scope>NUCLEOTIDE SEQUENCE</scope>
    <source>
        <strain evidence="2">AMC_N1</strain>
    </source>
</reference>
<keyword evidence="3" id="KW-1185">Reference proteome</keyword>
<gene>
    <name evidence="2" type="ORF">NQ318_020326</name>
</gene>
<evidence type="ECO:0000313" key="2">
    <source>
        <dbReference type="EMBL" id="KAJ8936714.1"/>
    </source>
</evidence>
<accession>A0AAV8XE10</accession>
<keyword evidence="1" id="KW-0732">Signal</keyword>
<proteinExistence type="predicted"/>
<dbReference type="AlphaFoldDB" id="A0AAV8XE10"/>